<proteinExistence type="predicted"/>
<comment type="caution">
    <text evidence="2">The sequence shown here is derived from an EMBL/GenBank/DDBJ whole genome shotgun (WGS) entry which is preliminary data.</text>
</comment>
<dbReference type="InterPro" id="IPR036873">
    <property type="entry name" value="Rhodanese-like_dom_sf"/>
</dbReference>
<accession>A0ABS7XU27</accession>
<dbReference type="PROSITE" id="PS50206">
    <property type="entry name" value="RHODANESE_3"/>
    <property type="match status" value="1"/>
</dbReference>
<dbReference type="RefSeq" id="WP_224529951.1">
    <property type="nucleotide sequence ID" value="NZ_JAIUJR010000008.1"/>
</dbReference>
<evidence type="ECO:0000259" key="1">
    <source>
        <dbReference type="PROSITE" id="PS50206"/>
    </source>
</evidence>
<dbReference type="SMART" id="SM00450">
    <property type="entry name" value="RHOD"/>
    <property type="match status" value="1"/>
</dbReference>
<keyword evidence="3" id="KW-1185">Reference proteome</keyword>
<gene>
    <name evidence="2" type="ORF">LBU54_11900</name>
</gene>
<dbReference type="Proteomes" id="UP001198901">
    <property type="component" value="Unassembled WGS sequence"/>
</dbReference>
<feature type="domain" description="Rhodanese" evidence="1">
    <location>
        <begin position="19"/>
        <end position="103"/>
    </location>
</feature>
<dbReference type="PANTHER" id="PTHR43031:SF1">
    <property type="entry name" value="PYRIDINE NUCLEOTIDE-DISULPHIDE OXIDOREDUCTASE"/>
    <property type="match status" value="1"/>
</dbReference>
<evidence type="ECO:0000313" key="2">
    <source>
        <dbReference type="EMBL" id="MCA0133290.1"/>
    </source>
</evidence>
<reference evidence="3" key="1">
    <citation type="submission" date="2023-07" db="EMBL/GenBank/DDBJ databases">
        <authorList>
            <person name="Yue Y."/>
        </authorList>
    </citation>
    <scope>NUCLEOTIDE SEQUENCE [LARGE SCALE GENOMIC DNA]</scope>
    <source>
        <strain evidence="3">D23</strain>
    </source>
</reference>
<sequence length="103" mass="11568">MGFFNILSGKSAEELMEYIEKGAVLLDVRSDREYFLDHIQSAVHIPINELEYRVDEIKKSNKPIIVYCASGMRSANATRFLKQNGIDAINGGGISTVRKSLFK</sequence>
<protein>
    <submittedName>
        <fullName evidence="2">Rhodanese-like domain-containing protein</fullName>
    </submittedName>
</protein>
<name>A0ABS7XU27_9FLAO</name>
<dbReference type="PANTHER" id="PTHR43031">
    <property type="entry name" value="FAD-DEPENDENT OXIDOREDUCTASE"/>
    <property type="match status" value="1"/>
</dbReference>
<dbReference type="InterPro" id="IPR001763">
    <property type="entry name" value="Rhodanese-like_dom"/>
</dbReference>
<dbReference type="EMBL" id="JAIUJR010000008">
    <property type="protein sequence ID" value="MCA0133290.1"/>
    <property type="molecule type" value="Genomic_DNA"/>
</dbReference>
<dbReference type="InterPro" id="IPR050229">
    <property type="entry name" value="GlpE_sulfurtransferase"/>
</dbReference>
<dbReference type="SUPFAM" id="SSF52821">
    <property type="entry name" value="Rhodanese/Cell cycle control phosphatase"/>
    <property type="match status" value="1"/>
</dbReference>
<dbReference type="Gene3D" id="3.40.250.10">
    <property type="entry name" value="Rhodanese-like domain"/>
    <property type="match status" value="1"/>
</dbReference>
<organism evidence="2 3">
    <name type="scientific">Winogradskyella alexanderae</name>
    <dbReference type="NCBI Taxonomy" id="2877123"/>
    <lineage>
        <taxon>Bacteria</taxon>
        <taxon>Pseudomonadati</taxon>
        <taxon>Bacteroidota</taxon>
        <taxon>Flavobacteriia</taxon>
        <taxon>Flavobacteriales</taxon>
        <taxon>Flavobacteriaceae</taxon>
        <taxon>Winogradskyella</taxon>
    </lineage>
</organism>
<dbReference type="Pfam" id="PF00581">
    <property type="entry name" value="Rhodanese"/>
    <property type="match status" value="1"/>
</dbReference>
<evidence type="ECO:0000313" key="3">
    <source>
        <dbReference type="Proteomes" id="UP001198901"/>
    </source>
</evidence>